<sequence length="110" mass="11851">MAFFNAFIKPTPCGPTLEVESFPSFEKSLPSEDPIPLTVVSEAPTSLTDSRLIDREEASPSSSFVVELSDDHVSIPLPSLNHSSKPSIGSYLASDEMVLLSPPMGELNFP</sequence>
<evidence type="ECO:0000313" key="2">
    <source>
        <dbReference type="Proteomes" id="UP000811246"/>
    </source>
</evidence>
<accession>A0A922F2V8</accession>
<dbReference type="EMBL" id="CM031829">
    <property type="protein sequence ID" value="KAG6714299.1"/>
    <property type="molecule type" value="Genomic_DNA"/>
</dbReference>
<evidence type="ECO:0000313" key="1">
    <source>
        <dbReference type="EMBL" id="KAG6714299.1"/>
    </source>
</evidence>
<comment type="caution">
    <text evidence="1">The sequence shown here is derived from an EMBL/GenBank/DDBJ whole genome shotgun (WGS) entry which is preliminary data.</text>
</comment>
<reference evidence="1" key="1">
    <citation type="submission" date="2021-01" db="EMBL/GenBank/DDBJ databases">
        <authorList>
            <person name="Lovell J.T."/>
            <person name="Bentley N."/>
            <person name="Bhattarai G."/>
            <person name="Jenkins J.W."/>
            <person name="Sreedasyam A."/>
            <person name="Alarcon Y."/>
            <person name="Bock C."/>
            <person name="Boston L."/>
            <person name="Carlson J."/>
            <person name="Cervantes K."/>
            <person name="Clermont K."/>
            <person name="Krom N."/>
            <person name="Kubenka K."/>
            <person name="Mamidi S."/>
            <person name="Mattison C."/>
            <person name="Monteros M."/>
            <person name="Pisani C."/>
            <person name="Plott C."/>
            <person name="Rajasekar S."/>
            <person name="Rhein H.S."/>
            <person name="Rohla C."/>
            <person name="Song M."/>
            <person name="Hilaire R.S."/>
            <person name="Shu S."/>
            <person name="Wells L."/>
            <person name="Wang X."/>
            <person name="Webber J."/>
            <person name="Heerema R.J."/>
            <person name="Klein P."/>
            <person name="Conner P."/>
            <person name="Grauke L."/>
            <person name="Grimwood J."/>
            <person name="Schmutz J."/>
            <person name="Randall J.J."/>
        </authorList>
    </citation>
    <scope>NUCLEOTIDE SEQUENCE</scope>
    <source>
        <tissue evidence="1">Leaf</tissue>
    </source>
</reference>
<dbReference type="AlphaFoldDB" id="A0A922F2V8"/>
<organism evidence="1 2">
    <name type="scientific">Carya illinoinensis</name>
    <name type="common">Pecan</name>
    <dbReference type="NCBI Taxonomy" id="32201"/>
    <lineage>
        <taxon>Eukaryota</taxon>
        <taxon>Viridiplantae</taxon>
        <taxon>Streptophyta</taxon>
        <taxon>Embryophyta</taxon>
        <taxon>Tracheophyta</taxon>
        <taxon>Spermatophyta</taxon>
        <taxon>Magnoliopsida</taxon>
        <taxon>eudicotyledons</taxon>
        <taxon>Gunneridae</taxon>
        <taxon>Pentapetalae</taxon>
        <taxon>rosids</taxon>
        <taxon>fabids</taxon>
        <taxon>Fagales</taxon>
        <taxon>Juglandaceae</taxon>
        <taxon>Carya</taxon>
    </lineage>
</organism>
<dbReference type="Proteomes" id="UP000811246">
    <property type="component" value="Chromosome 5"/>
</dbReference>
<name>A0A922F2V8_CARIL</name>
<protein>
    <submittedName>
        <fullName evidence="1">Uncharacterized protein</fullName>
    </submittedName>
</protein>
<gene>
    <name evidence="1" type="ORF">I3842_05G196900</name>
</gene>
<proteinExistence type="predicted"/>